<sequence>MPEGELSSWDYKDGCKAKGYLWNNKVLPDSGYQFSVVKRTSTSLEKIEQLEEIERNDIDTILKERQHVVIGSVNMCTQPGRRPCAAGQPPSKCVLSLWEHRCLELQRLEQKYGLSGVILKVDKNPLLYFQIPLYLSAGLPYYKRRTKKQTSPEFYKSRTHDLAA</sequence>
<evidence type="ECO:0000313" key="1">
    <source>
        <dbReference type="EMBL" id="TFK58556.1"/>
    </source>
</evidence>
<organism evidence="1 2">
    <name type="scientific">Pluteus cervinus</name>
    <dbReference type="NCBI Taxonomy" id="181527"/>
    <lineage>
        <taxon>Eukaryota</taxon>
        <taxon>Fungi</taxon>
        <taxon>Dikarya</taxon>
        <taxon>Basidiomycota</taxon>
        <taxon>Agaricomycotina</taxon>
        <taxon>Agaricomycetes</taxon>
        <taxon>Agaricomycetidae</taxon>
        <taxon>Agaricales</taxon>
        <taxon>Pluteineae</taxon>
        <taxon>Pluteaceae</taxon>
        <taxon>Pluteus</taxon>
    </lineage>
</organism>
<name>A0ACD2ZZ35_9AGAR</name>
<gene>
    <name evidence="1" type="ORF">BDN72DRAFT_865840</name>
</gene>
<dbReference type="Proteomes" id="UP000308600">
    <property type="component" value="Unassembled WGS sequence"/>
</dbReference>
<proteinExistence type="predicted"/>
<protein>
    <submittedName>
        <fullName evidence="1">Uncharacterized protein</fullName>
    </submittedName>
</protein>
<dbReference type="EMBL" id="ML209302">
    <property type="protein sequence ID" value="TFK58556.1"/>
    <property type="molecule type" value="Genomic_DNA"/>
</dbReference>
<keyword evidence="2" id="KW-1185">Reference proteome</keyword>
<accession>A0ACD2ZZ35</accession>
<reference evidence="1 2" key="1">
    <citation type="journal article" date="2019" name="Nat. Ecol. Evol.">
        <title>Megaphylogeny resolves global patterns of mushroom evolution.</title>
        <authorList>
            <person name="Varga T."/>
            <person name="Krizsan K."/>
            <person name="Foldi C."/>
            <person name="Dima B."/>
            <person name="Sanchez-Garcia M."/>
            <person name="Sanchez-Ramirez S."/>
            <person name="Szollosi G.J."/>
            <person name="Szarkandi J.G."/>
            <person name="Papp V."/>
            <person name="Albert L."/>
            <person name="Andreopoulos W."/>
            <person name="Angelini C."/>
            <person name="Antonin V."/>
            <person name="Barry K.W."/>
            <person name="Bougher N.L."/>
            <person name="Buchanan P."/>
            <person name="Buyck B."/>
            <person name="Bense V."/>
            <person name="Catcheside P."/>
            <person name="Chovatia M."/>
            <person name="Cooper J."/>
            <person name="Damon W."/>
            <person name="Desjardin D."/>
            <person name="Finy P."/>
            <person name="Geml J."/>
            <person name="Haridas S."/>
            <person name="Hughes K."/>
            <person name="Justo A."/>
            <person name="Karasinski D."/>
            <person name="Kautmanova I."/>
            <person name="Kiss B."/>
            <person name="Kocsube S."/>
            <person name="Kotiranta H."/>
            <person name="LaButti K.M."/>
            <person name="Lechner B.E."/>
            <person name="Liimatainen K."/>
            <person name="Lipzen A."/>
            <person name="Lukacs Z."/>
            <person name="Mihaltcheva S."/>
            <person name="Morgado L.N."/>
            <person name="Niskanen T."/>
            <person name="Noordeloos M.E."/>
            <person name="Ohm R.A."/>
            <person name="Ortiz-Santana B."/>
            <person name="Ovrebo C."/>
            <person name="Racz N."/>
            <person name="Riley R."/>
            <person name="Savchenko A."/>
            <person name="Shiryaev A."/>
            <person name="Soop K."/>
            <person name="Spirin V."/>
            <person name="Szebenyi C."/>
            <person name="Tomsovsky M."/>
            <person name="Tulloss R.E."/>
            <person name="Uehling J."/>
            <person name="Grigoriev I.V."/>
            <person name="Vagvolgyi C."/>
            <person name="Papp T."/>
            <person name="Martin F.M."/>
            <person name="Miettinen O."/>
            <person name="Hibbett D.S."/>
            <person name="Nagy L.G."/>
        </authorList>
    </citation>
    <scope>NUCLEOTIDE SEQUENCE [LARGE SCALE GENOMIC DNA]</scope>
    <source>
        <strain evidence="1 2">NL-1719</strain>
    </source>
</reference>
<evidence type="ECO:0000313" key="2">
    <source>
        <dbReference type="Proteomes" id="UP000308600"/>
    </source>
</evidence>